<protein>
    <recommendedName>
        <fullName evidence="2">Sphingomyelin synthase-like domain-containing protein</fullName>
    </recommendedName>
</protein>
<sequence length="236" mass="26453">MSIVGTATKSSRFLHLCRVLAGRYRQCWSDREFRVSLVLSALTFTASLIVVFYAIGYATDRASNPVTDIVLSNTPVFDVDGLFVYGTAFFLAFVVPLLLVNPRCIPFALHSVALFYFTRAGFISLTHLGPFPLANPNAFDLGATVNRFFVGKDLFFSGHTGLPFLLALIFWKEKRARVIFLLWSAYFGIIVLLGHLHYSIDVASAFFITFGVYKIAEWLFPKDRAFFNSDTPSRSA</sequence>
<evidence type="ECO:0000256" key="1">
    <source>
        <dbReference type="SAM" id="Phobius"/>
    </source>
</evidence>
<accession>A0A0G1X1G1</accession>
<evidence type="ECO:0000313" key="4">
    <source>
        <dbReference type="Proteomes" id="UP000034273"/>
    </source>
</evidence>
<dbReference type="InterPro" id="IPR025749">
    <property type="entry name" value="Sphingomyelin_synth-like_dom"/>
</dbReference>
<feature type="transmembrane region" description="Helical" evidence="1">
    <location>
        <begin position="178"/>
        <end position="196"/>
    </location>
</feature>
<keyword evidence="1" id="KW-0472">Membrane</keyword>
<evidence type="ECO:0000313" key="3">
    <source>
        <dbReference type="EMBL" id="KKW24700.1"/>
    </source>
</evidence>
<keyword evidence="1" id="KW-1133">Transmembrane helix</keyword>
<gene>
    <name evidence="3" type="ORF">UY67_C0004G0018</name>
</gene>
<feature type="domain" description="Sphingomyelin synthase-like" evidence="2">
    <location>
        <begin position="153"/>
        <end position="214"/>
    </location>
</feature>
<feature type="transmembrane region" description="Helical" evidence="1">
    <location>
        <begin position="33"/>
        <end position="55"/>
    </location>
</feature>
<dbReference type="Pfam" id="PF14360">
    <property type="entry name" value="PAP2_C"/>
    <property type="match status" value="1"/>
</dbReference>
<comment type="caution">
    <text evidence="3">The sequence shown here is derived from an EMBL/GenBank/DDBJ whole genome shotgun (WGS) entry which is preliminary data.</text>
</comment>
<keyword evidence="1" id="KW-0812">Transmembrane</keyword>
<evidence type="ECO:0000259" key="2">
    <source>
        <dbReference type="Pfam" id="PF14360"/>
    </source>
</evidence>
<dbReference type="STRING" id="1618671.UY67_C0004G0018"/>
<dbReference type="AlphaFoldDB" id="A0A0G1X1G1"/>
<dbReference type="Proteomes" id="UP000034273">
    <property type="component" value="Unassembled WGS sequence"/>
</dbReference>
<reference evidence="3 4" key="1">
    <citation type="journal article" date="2015" name="Nature">
        <title>rRNA introns, odd ribosomes, and small enigmatic genomes across a large radiation of phyla.</title>
        <authorList>
            <person name="Brown C.T."/>
            <person name="Hug L.A."/>
            <person name="Thomas B.C."/>
            <person name="Sharon I."/>
            <person name="Castelle C.J."/>
            <person name="Singh A."/>
            <person name="Wilkins M.J."/>
            <person name="Williams K.H."/>
            <person name="Banfield J.F."/>
        </authorList>
    </citation>
    <scope>NUCLEOTIDE SEQUENCE [LARGE SCALE GENOMIC DNA]</scope>
</reference>
<organism evidence="3 4">
    <name type="scientific">Candidatus Kaiserbacteria bacterium GW2011_GWA2_52_12</name>
    <dbReference type="NCBI Taxonomy" id="1618671"/>
    <lineage>
        <taxon>Bacteria</taxon>
        <taxon>Candidatus Kaiseribacteriota</taxon>
    </lineage>
</organism>
<feature type="transmembrane region" description="Helical" evidence="1">
    <location>
        <begin position="112"/>
        <end position="134"/>
    </location>
</feature>
<name>A0A0G1X1G1_9BACT</name>
<proteinExistence type="predicted"/>
<feature type="transmembrane region" description="Helical" evidence="1">
    <location>
        <begin position="154"/>
        <end position="171"/>
    </location>
</feature>
<dbReference type="EMBL" id="LCQW01000004">
    <property type="protein sequence ID" value="KKW24700.1"/>
    <property type="molecule type" value="Genomic_DNA"/>
</dbReference>
<feature type="transmembrane region" description="Helical" evidence="1">
    <location>
        <begin position="82"/>
        <end position="100"/>
    </location>
</feature>